<dbReference type="Proteomes" id="UP001142078">
    <property type="component" value="Unassembled WGS sequence"/>
</dbReference>
<dbReference type="AlphaFoldDB" id="A0A9X2S4W0"/>
<keyword evidence="2" id="KW-1185">Reference proteome</keyword>
<sequence length="134" mass="15903">MLELDVLNKYVYGNDLLKTLLEQYPQVKLCLDVGRLHSQDKLDKNFDSFGLTLRFAKYAEVIHLWNVKVTDSLENSHFPVLPNLISEEGWADIEKYLKIIKRENKFRKILFEHRSDLISDEELENCYNWINSIL</sequence>
<accession>A0A9X2S4W0</accession>
<evidence type="ECO:0000313" key="2">
    <source>
        <dbReference type="Proteomes" id="UP001142078"/>
    </source>
</evidence>
<reference evidence="1" key="1">
    <citation type="submission" date="2022-07" db="EMBL/GenBank/DDBJ databases">
        <title>Enhanced cultured diversity of the mouse gut microbiota enables custom-made synthetic communities.</title>
        <authorList>
            <person name="Afrizal A."/>
        </authorList>
    </citation>
    <scope>NUCLEOTIDE SEQUENCE</scope>
    <source>
        <strain evidence="1">DSM 29482</strain>
    </source>
</reference>
<comment type="caution">
    <text evidence="1">The sequence shown here is derived from an EMBL/GenBank/DDBJ whole genome shotgun (WGS) entry which is preliminary data.</text>
</comment>
<name>A0A9X2S4W0_9FIRM</name>
<dbReference type="EMBL" id="JANJZL010000004">
    <property type="protein sequence ID" value="MCR2044055.1"/>
    <property type="molecule type" value="Genomic_DNA"/>
</dbReference>
<evidence type="ECO:0000313" key="1">
    <source>
        <dbReference type="EMBL" id="MCR2044055.1"/>
    </source>
</evidence>
<dbReference type="RefSeq" id="WP_050069854.1">
    <property type="nucleotide sequence ID" value="NZ_CABKTM010000049.1"/>
</dbReference>
<proteinExistence type="predicted"/>
<organism evidence="1 2">
    <name type="scientific">Anaerosalibacter massiliensis</name>
    <dbReference type="NCBI Taxonomy" id="1347392"/>
    <lineage>
        <taxon>Bacteria</taxon>
        <taxon>Bacillati</taxon>
        <taxon>Bacillota</taxon>
        <taxon>Tissierellia</taxon>
        <taxon>Tissierellales</taxon>
        <taxon>Sporanaerobacteraceae</taxon>
        <taxon>Anaerosalibacter</taxon>
    </lineage>
</organism>
<dbReference type="Gene3D" id="3.20.20.150">
    <property type="entry name" value="Divalent-metal-dependent TIM barrel enzymes"/>
    <property type="match status" value="1"/>
</dbReference>
<protein>
    <submittedName>
        <fullName evidence="1">Uncharacterized protein</fullName>
    </submittedName>
</protein>
<dbReference type="OrthoDB" id="1890113at2"/>
<gene>
    <name evidence="1" type="ORF">NSA23_07970</name>
</gene>